<sequence>MPCAGTLAEMLPEVLVVASVQASRRVNELPLLPIAAAVVETVVVDPLWLNSATATSPSASRLARTRRVLSPATWVACRARLSWLIATRFWLRRMVSVWVDMERRSLPAISGAAMMAQRAKWLRVSVSVMPPLPTSIMSGSLNWPARRSRKEAR</sequence>
<gene>
    <name evidence="1" type="ORF">Psuf_000090</name>
</gene>
<reference evidence="1 2" key="2">
    <citation type="submission" date="2020-03" db="EMBL/GenBank/DDBJ databases">
        <authorList>
            <person name="Ichikawa N."/>
            <person name="Kimura A."/>
            <person name="Kitahashi Y."/>
            <person name="Uohara A."/>
        </authorList>
    </citation>
    <scope>NUCLEOTIDE SEQUENCE [LARGE SCALE GENOMIC DNA]</scope>
    <source>
        <strain evidence="1 2">NBRC 105367</strain>
    </source>
</reference>
<keyword evidence="2" id="KW-1185">Reference proteome</keyword>
<reference evidence="1 2" key="1">
    <citation type="submission" date="2020-03" db="EMBL/GenBank/DDBJ databases">
        <title>Whole genome shotgun sequence of Phytohabitans suffuscus NBRC 105367.</title>
        <authorList>
            <person name="Komaki H."/>
            <person name="Tamura T."/>
        </authorList>
    </citation>
    <scope>NUCLEOTIDE SEQUENCE [LARGE SCALE GENOMIC DNA]</scope>
    <source>
        <strain evidence="1 2">NBRC 105367</strain>
    </source>
</reference>
<accession>A0A6F8Y9B4</accession>
<dbReference type="AlphaFoldDB" id="A0A6F8Y9B4"/>
<name>A0A6F8Y9B4_9ACTN</name>
<evidence type="ECO:0000313" key="1">
    <source>
        <dbReference type="EMBL" id="BCB82696.1"/>
    </source>
</evidence>
<organism evidence="1 2">
    <name type="scientific">Phytohabitans suffuscus</name>
    <dbReference type="NCBI Taxonomy" id="624315"/>
    <lineage>
        <taxon>Bacteria</taxon>
        <taxon>Bacillati</taxon>
        <taxon>Actinomycetota</taxon>
        <taxon>Actinomycetes</taxon>
        <taxon>Micromonosporales</taxon>
        <taxon>Micromonosporaceae</taxon>
    </lineage>
</organism>
<dbReference type="Proteomes" id="UP000503011">
    <property type="component" value="Chromosome"/>
</dbReference>
<dbReference type="EMBL" id="AP022871">
    <property type="protein sequence ID" value="BCB82696.1"/>
    <property type="molecule type" value="Genomic_DNA"/>
</dbReference>
<proteinExistence type="predicted"/>
<evidence type="ECO:0000313" key="2">
    <source>
        <dbReference type="Proteomes" id="UP000503011"/>
    </source>
</evidence>
<dbReference type="KEGG" id="psuu:Psuf_000090"/>
<protein>
    <submittedName>
        <fullName evidence="1">Uncharacterized protein</fullName>
    </submittedName>
</protein>